<evidence type="ECO:0000313" key="4">
    <source>
        <dbReference type="Proteomes" id="UP000654257"/>
    </source>
</evidence>
<evidence type="ECO:0000313" key="3">
    <source>
        <dbReference type="EMBL" id="GGG14933.1"/>
    </source>
</evidence>
<evidence type="ECO:0000259" key="2">
    <source>
        <dbReference type="Pfam" id="PF03703"/>
    </source>
</evidence>
<name>A0A917LE42_9NOCA</name>
<keyword evidence="1" id="KW-0472">Membrane</keyword>
<keyword evidence="4" id="KW-1185">Reference proteome</keyword>
<gene>
    <name evidence="3" type="ORF">GCM10007304_31230</name>
</gene>
<reference evidence="3" key="1">
    <citation type="journal article" date="2014" name="Int. J. Syst. Evol. Microbiol.">
        <title>Complete genome sequence of Corynebacterium casei LMG S-19264T (=DSM 44701T), isolated from a smear-ripened cheese.</title>
        <authorList>
            <consortium name="US DOE Joint Genome Institute (JGI-PGF)"/>
            <person name="Walter F."/>
            <person name="Albersmeier A."/>
            <person name="Kalinowski J."/>
            <person name="Ruckert C."/>
        </authorList>
    </citation>
    <scope>NUCLEOTIDE SEQUENCE</scope>
    <source>
        <strain evidence="3">CCM 7905</strain>
    </source>
</reference>
<accession>A0A917LE42</accession>
<keyword evidence="1" id="KW-1133">Transmembrane helix</keyword>
<keyword evidence="1" id="KW-0812">Transmembrane</keyword>
<proteinExistence type="predicted"/>
<comment type="caution">
    <text evidence="3">The sequence shown here is derived from an EMBL/GenBank/DDBJ whole genome shotgun (WGS) entry which is preliminary data.</text>
</comment>
<reference evidence="3" key="2">
    <citation type="submission" date="2020-09" db="EMBL/GenBank/DDBJ databases">
        <authorList>
            <person name="Sun Q."/>
            <person name="Sedlacek I."/>
        </authorList>
    </citation>
    <scope>NUCLEOTIDE SEQUENCE</scope>
    <source>
        <strain evidence="3">CCM 7905</strain>
    </source>
</reference>
<sequence length="226" mass="24719">MTLWDRAEKSRFDHAPSDCVLATAGVAESQCCHKSVAVRTDDLSCRLLDKDTMSQEPPAPVVTMIDPTRTPSPKARTLWAINAALMWAVVAITEIVWAVVLSVNSDDPAWWPNLSVAAVTIILAVVHITVVPSWRYRVHRWEISETAVYSRTGWFDQEWRVAPISRVQTVDTERGPIDRALGLSTVTITTASSAGAVKISALDKVVADETVALLTEIAARTRGDAT</sequence>
<feature type="transmembrane region" description="Helical" evidence="1">
    <location>
        <begin position="79"/>
        <end position="103"/>
    </location>
</feature>
<dbReference type="PANTHER" id="PTHR34473:SF3">
    <property type="entry name" value="TRANSMEMBRANE PROTEIN-RELATED"/>
    <property type="match status" value="1"/>
</dbReference>
<dbReference type="PANTHER" id="PTHR34473">
    <property type="entry name" value="UPF0699 TRANSMEMBRANE PROTEIN YDBS"/>
    <property type="match status" value="1"/>
</dbReference>
<organism evidence="3 4">
    <name type="scientific">Rhodococcoides trifolii</name>
    <dbReference type="NCBI Taxonomy" id="908250"/>
    <lineage>
        <taxon>Bacteria</taxon>
        <taxon>Bacillati</taxon>
        <taxon>Actinomycetota</taxon>
        <taxon>Actinomycetes</taxon>
        <taxon>Mycobacteriales</taxon>
        <taxon>Nocardiaceae</taxon>
        <taxon>Rhodococcoides</taxon>
    </lineage>
</organism>
<feature type="domain" description="YdbS-like PH" evidence="2">
    <location>
        <begin position="136"/>
        <end position="210"/>
    </location>
</feature>
<feature type="transmembrane region" description="Helical" evidence="1">
    <location>
        <begin position="109"/>
        <end position="131"/>
    </location>
</feature>
<evidence type="ECO:0000256" key="1">
    <source>
        <dbReference type="SAM" id="Phobius"/>
    </source>
</evidence>
<dbReference type="InterPro" id="IPR005182">
    <property type="entry name" value="YdbS-like_PH"/>
</dbReference>
<dbReference type="EMBL" id="BMCU01000003">
    <property type="protein sequence ID" value="GGG14933.1"/>
    <property type="molecule type" value="Genomic_DNA"/>
</dbReference>
<dbReference type="Pfam" id="PF03703">
    <property type="entry name" value="bPH_2"/>
    <property type="match status" value="1"/>
</dbReference>
<dbReference type="Proteomes" id="UP000654257">
    <property type="component" value="Unassembled WGS sequence"/>
</dbReference>
<protein>
    <recommendedName>
        <fullName evidence="2">YdbS-like PH domain-containing protein</fullName>
    </recommendedName>
</protein>
<dbReference type="AlphaFoldDB" id="A0A917LE42"/>